<feature type="signal peptide" evidence="2">
    <location>
        <begin position="1"/>
        <end position="30"/>
    </location>
</feature>
<dbReference type="InterPro" id="IPR032638">
    <property type="entry name" value="Porin_5"/>
</dbReference>
<evidence type="ECO:0000313" key="3">
    <source>
        <dbReference type="EMBL" id="KZD24072.1"/>
    </source>
</evidence>
<gene>
    <name evidence="3" type="ORF">A4A58_24820</name>
</gene>
<dbReference type="Pfam" id="PF16930">
    <property type="entry name" value="Porin_5"/>
    <property type="match status" value="1"/>
</dbReference>
<protein>
    <recommendedName>
        <fullName evidence="5">Porin</fullName>
    </recommendedName>
</protein>
<organism evidence="3 4">
    <name type="scientific">Tardiphaga robiniae</name>
    <dbReference type="NCBI Taxonomy" id="943830"/>
    <lineage>
        <taxon>Bacteria</taxon>
        <taxon>Pseudomonadati</taxon>
        <taxon>Pseudomonadota</taxon>
        <taxon>Alphaproteobacteria</taxon>
        <taxon>Hyphomicrobiales</taxon>
        <taxon>Nitrobacteraceae</taxon>
        <taxon>Tardiphaga</taxon>
    </lineage>
</organism>
<proteinExistence type="predicted"/>
<dbReference type="AlphaFoldDB" id="A0A161SS39"/>
<dbReference type="EMBL" id="LVYV01000006">
    <property type="protein sequence ID" value="KZD24072.1"/>
    <property type="molecule type" value="Genomic_DNA"/>
</dbReference>
<dbReference type="InterPro" id="IPR011250">
    <property type="entry name" value="OMP/PagP_B-barrel"/>
</dbReference>
<feature type="region of interest" description="Disordered" evidence="1">
    <location>
        <begin position="31"/>
        <end position="51"/>
    </location>
</feature>
<reference evidence="3 4" key="1">
    <citation type="submission" date="2016-03" db="EMBL/GenBank/DDBJ databases">
        <title>Microsymbionts genomes from the relict species Vavilovia formosa (Stev.) Fed.</title>
        <authorList>
            <person name="Kopat V."/>
            <person name="Chirak E."/>
            <person name="Kimeklis A."/>
            <person name="Andronov E."/>
        </authorList>
    </citation>
    <scope>NUCLEOTIDE SEQUENCE [LARGE SCALE GENOMIC DNA]</scope>
    <source>
        <strain evidence="3 4">Vaf07</strain>
    </source>
</reference>
<evidence type="ECO:0000256" key="2">
    <source>
        <dbReference type="SAM" id="SignalP"/>
    </source>
</evidence>
<evidence type="ECO:0000256" key="1">
    <source>
        <dbReference type="SAM" id="MobiDB-lite"/>
    </source>
</evidence>
<accession>A0A161SS39</accession>
<dbReference type="Proteomes" id="UP000076574">
    <property type="component" value="Unassembled WGS sequence"/>
</dbReference>
<dbReference type="STRING" id="943830.A4A58_24820"/>
<keyword evidence="4" id="KW-1185">Reference proteome</keyword>
<sequence>MFDRKSDTAWRLAPLAVSMCALACTVPALAQDGGGRADGKRPAVSRAKPISPNSTSSLVNLLVKQGVITEEQATALIKQADDEAYVARESAKSAAARAEEAAKTANAASAAALPPGTKHVTYVPEIVKRQLRDEIKREVMDRAHSENWASPGKYPEWAQRIRFSGDMRARYEGQFYPTGNDPRLINYNAINTGSPYDLSENQFYWAPTYNTSQNRDRARLRVRLGADIDIADSFVGGLRIATGDSNSPVSLNQTLGGSGGNFSKYSLWLDRAYVRYQPSNEFNVAVGRFDNPFWSPTDLVWHRDLGFDGVAAQIRHEVAPGVTPFFVAGAFPTFNSDLNAGYNLDQNDIKDGLPGKYPSNDKWMFGVQAGVGVKFDPQSSFRFGVAYYDFTNTQGRLSTPCSVLVSADVCNTDQTRPSFAQKGNTYRRLRNIIPEVMPAGTLQSEFQYFGLASQSRPVVISGQLDLGDFHPVHVVIDGEYVNNTAFDRNAMNLIAINNNAPTSDGSIGPFQGGNQGWMGRVTVGHKEVKRLWDWNVHAGYKYLESDATIDAFADSDFGLGGTNLKGYFIGGNVGVADNVWASLRWLSANNIAGGPYAVDVVQFDLNAKF</sequence>
<dbReference type="RefSeq" id="WP_068731591.1">
    <property type="nucleotide sequence ID" value="NZ_LVYV01000006.1"/>
</dbReference>
<dbReference type="OrthoDB" id="5372286at2"/>
<comment type="caution">
    <text evidence="3">The sequence shown here is derived from an EMBL/GenBank/DDBJ whole genome shotgun (WGS) entry which is preliminary data.</text>
</comment>
<evidence type="ECO:0008006" key="5">
    <source>
        <dbReference type="Google" id="ProtNLM"/>
    </source>
</evidence>
<keyword evidence="2" id="KW-0732">Signal</keyword>
<feature type="chain" id="PRO_5007827501" description="Porin" evidence="2">
    <location>
        <begin position="31"/>
        <end position="609"/>
    </location>
</feature>
<evidence type="ECO:0000313" key="4">
    <source>
        <dbReference type="Proteomes" id="UP000076574"/>
    </source>
</evidence>
<dbReference type="SUPFAM" id="SSF56925">
    <property type="entry name" value="OMPA-like"/>
    <property type="match status" value="1"/>
</dbReference>
<name>A0A161SS39_9BRAD</name>